<keyword evidence="2" id="KW-1185">Reference proteome</keyword>
<dbReference type="Proteomes" id="UP001589627">
    <property type="component" value="Unassembled WGS sequence"/>
</dbReference>
<reference evidence="1 2" key="1">
    <citation type="submission" date="2024-09" db="EMBL/GenBank/DDBJ databases">
        <authorList>
            <person name="Sun Q."/>
            <person name="Mori K."/>
        </authorList>
    </citation>
    <scope>NUCLEOTIDE SEQUENCE [LARGE SCALE GENOMIC DNA]</scope>
    <source>
        <strain evidence="1 2">TBRC 0563</strain>
    </source>
</reference>
<accession>A0ABV5YD11</accession>
<gene>
    <name evidence="1" type="ORF">ACFFNX_12030</name>
</gene>
<protein>
    <recommendedName>
        <fullName evidence="3">Transcriptional regulator</fullName>
    </recommendedName>
</protein>
<evidence type="ECO:0000313" key="1">
    <source>
        <dbReference type="EMBL" id="MFB9832913.1"/>
    </source>
</evidence>
<evidence type="ECO:0000313" key="2">
    <source>
        <dbReference type="Proteomes" id="UP001589627"/>
    </source>
</evidence>
<comment type="caution">
    <text evidence="1">The sequence shown here is derived from an EMBL/GenBank/DDBJ whole genome shotgun (WGS) entry which is preliminary data.</text>
</comment>
<dbReference type="RefSeq" id="WP_378199518.1">
    <property type="nucleotide sequence ID" value="NZ_JBHLZP010000066.1"/>
</dbReference>
<dbReference type="EMBL" id="JBHLZP010000066">
    <property type="protein sequence ID" value="MFB9832913.1"/>
    <property type="molecule type" value="Genomic_DNA"/>
</dbReference>
<sequence length="461" mass="50746">MMAQRPKQTNHQLAGLISEARFSHKGLAKRIVDLGEVRGYRNLRYNHSSVERWIRGERPRPPTPSLLAEIFSVALGRPVSSADLGMAHERLPDQAALEMSQTPSDAARVVHGLSASDLEQRRVLIRSSFDLVAYSSTALRWLVAPRTTLAPGKGTRNIGMAEVEEIREATGAFRVLDNRLGGGRIRPTVVEYLHTDIAPLLFDCRCTDSVRRQLFSAAAELAQLAGWQAYDLEMQGLAQRYLVQALTMARFADDEALGGEILAAMSHQAIYVARPDQAIDMAQAAQLAGRRAGLSILQAEGIVMEAHGHALRKDAGSCSRALRRAETVFSQATASEPPAWLSYFDEAYFAAKIAHCFQALGQGVQTEKYALRSLEMDPRYIRGKAFNIALLAIGYALQGELSQACVRGREAVDLTGSLDSARAITYIRNLLAQLALHEGEVEVREFRSYAEARLPALRRHG</sequence>
<name>A0ABV5YD11_9ACTN</name>
<organism evidence="1 2">
    <name type="scientific">Actinoallomurus acaciae</name>
    <dbReference type="NCBI Taxonomy" id="502577"/>
    <lineage>
        <taxon>Bacteria</taxon>
        <taxon>Bacillati</taxon>
        <taxon>Actinomycetota</taxon>
        <taxon>Actinomycetes</taxon>
        <taxon>Streptosporangiales</taxon>
        <taxon>Thermomonosporaceae</taxon>
        <taxon>Actinoallomurus</taxon>
    </lineage>
</organism>
<evidence type="ECO:0008006" key="3">
    <source>
        <dbReference type="Google" id="ProtNLM"/>
    </source>
</evidence>
<proteinExistence type="predicted"/>